<reference evidence="2 4" key="1">
    <citation type="journal article" date="2011" name="Science">
        <title>Comparative functional genomics of the fission yeasts.</title>
        <authorList>
            <person name="Rhind N."/>
            <person name="Chen Z."/>
            <person name="Yassour M."/>
            <person name="Thompson D.A."/>
            <person name="Haas B.J."/>
            <person name="Habib N."/>
            <person name="Wapinski I."/>
            <person name="Roy S."/>
            <person name="Lin M.F."/>
            <person name="Heiman D.I."/>
            <person name="Young S.K."/>
            <person name="Furuya K."/>
            <person name="Guo Y."/>
            <person name="Pidoux A."/>
            <person name="Chen H.M."/>
            <person name="Robbertse B."/>
            <person name="Goldberg J.M."/>
            <person name="Aoki K."/>
            <person name="Bayne E.H."/>
            <person name="Berlin A.M."/>
            <person name="Desjardins C.A."/>
            <person name="Dobbs E."/>
            <person name="Dukaj L."/>
            <person name="Fan L."/>
            <person name="FitzGerald M.G."/>
            <person name="French C."/>
            <person name="Gujja S."/>
            <person name="Hansen K."/>
            <person name="Keifenheim D."/>
            <person name="Levin J.Z."/>
            <person name="Mosher R.A."/>
            <person name="Mueller C.A."/>
            <person name="Pfiffner J."/>
            <person name="Priest M."/>
            <person name="Russ C."/>
            <person name="Smialowska A."/>
            <person name="Swoboda P."/>
            <person name="Sykes S.M."/>
            <person name="Vaughn M."/>
            <person name="Vengrova S."/>
            <person name="Yoder R."/>
            <person name="Zeng Q."/>
            <person name="Allshire R."/>
            <person name="Baulcombe D."/>
            <person name="Birren B.W."/>
            <person name="Brown W."/>
            <person name="Ekwall K."/>
            <person name="Kellis M."/>
            <person name="Leatherwood J."/>
            <person name="Levin H."/>
            <person name="Margalit H."/>
            <person name="Martienssen R."/>
            <person name="Nieduszynski C.A."/>
            <person name="Spatafora J.W."/>
            <person name="Friedman N."/>
            <person name="Dalgaard J.Z."/>
            <person name="Baumann P."/>
            <person name="Niki H."/>
            <person name="Regev A."/>
            <person name="Nusbaum C."/>
        </authorList>
    </citation>
    <scope>NUCLEOTIDE SEQUENCE [LARGE SCALE GENOMIC DNA]</scope>
    <source>
        <strain evidence="4">yFS275 / FY16936</strain>
    </source>
</reference>
<accession>B6K4M9</accession>
<dbReference type="Pfam" id="PF08613">
    <property type="entry name" value="Cyclin"/>
    <property type="match status" value="1"/>
</dbReference>
<dbReference type="InterPro" id="IPR013922">
    <property type="entry name" value="Cyclin_PHO80-like"/>
</dbReference>
<dbReference type="GO" id="GO:0019901">
    <property type="term" value="F:protein kinase binding"/>
    <property type="evidence" value="ECO:0007669"/>
    <property type="project" value="InterPro"/>
</dbReference>
<dbReference type="EMBL" id="KE651167">
    <property type="protein sequence ID" value="EEB08436.1"/>
    <property type="molecule type" value="Genomic_DNA"/>
</dbReference>
<dbReference type="OrthoDB" id="286814at2759"/>
<dbReference type="Gene3D" id="1.10.472.10">
    <property type="entry name" value="Cyclin-like"/>
    <property type="match status" value="1"/>
</dbReference>
<dbReference type="GO" id="GO:1905534">
    <property type="term" value="P:positive regulation of L-leucine import across plasma membrane"/>
    <property type="evidence" value="ECO:0007669"/>
    <property type="project" value="EnsemblFungi"/>
</dbReference>
<dbReference type="eggNOG" id="KOG1674">
    <property type="taxonomic scope" value="Eukaryota"/>
</dbReference>
<dbReference type="CDD" id="cd20557">
    <property type="entry name" value="CYCLIN_ScPCL1-like"/>
    <property type="match status" value="1"/>
</dbReference>
<evidence type="ECO:0000313" key="2">
    <source>
        <dbReference type="EMBL" id="EEB08436.1"/>
    </source>
</evidence>
<dbReference type="GO" id="GO:1905589">
    <property type="term" value="P:positive regulation of L-arginine import across plasma membrane"/>
    <property type="evidence" value="ECO:0007669"/>
    <property type="project" value="EnsemblFungi"/>
</dbReference>
<name>B6K4M9_SCHJY</name>
<keyword evidence="4" id="KW-1185">Reference proteome</keyword>
<sequence>MSPEPPALLEAFSTVILSVLPSAKLAGQARHKHSLPLARFLHETIRRSRTDYTTLCLALYYFIRFRDCSASAPSTYIPLLCGRRLFLISLMAASKFLHDRSFSNRAWSRLSGLPLDRLLMLERLFYTCIDYRLHVAKQTFARWCLLLGECCTHALACTRPSSPKPFSWVAPAWVSLFTHIRFPLNDPFSVMCLVRIAHRRMAAYSAAKAAALAAADAVNVGVARPASPSTTDYAAQFSMLRNNSPVAAVASAAPITPASVSLNSSSSPVRVHPAAAYPPTPDPSPSAAAAARPMHPGSVCAPQLASQLQFPDLRSSYVAPVAPAPAPMYPCLSLYVPAGQAPVPAPVPAPPVPAAPIVPCHPGYVTGPVPVLVSYGLPDSLSSYPAQPWQYAPMKRSLDQHVLPVSVNSSSPLLYPMAKRRRWAP</sequence>
<dbReference type="GO" id="GO:0000307">
    <property type="term" value="C:cyclin-dependent protein kinase holoenzyme complex"/>
    <property type="evidence" value="ECO:0000318"/>
    <property type="project" value="GO_Central"/>
</dbReference>
<organism evidence="2 4">
    <name type="scientific">Schizosaccharomyces japonicus (strain yFS275 / FY16936)</name>
    <name type="common">Fission yeast</name>
    <dbReference type="NCBI Taxonomy" id="402676"/>
    <lineage>
        <taxon>Eukaryota</taxon>
        <taxon>Fungi</taxon>
        <taxon>Dikarya</taxon>
        <taxon>Ascomycota</taxon>
        <taxon>Taphrinomycotina</taxon>
        <taxon>Schizosaccharomycetes</taxon>
        <taxon>Schizosaccharomycetales</taxon>
        <taxon>Schizosaccharomycetaceae</taxon>
        <taxon>Schizosaccharomyces</taxon>
    </lineage>
</organism>
<evidence type="ECO:0000256" key="1">
    <source>
        <dbReference type="SAM" id="MobiDB-lite"/>
    </source>
</evidence>
<dbReference type="GO" id="GO:0045875">
    <property type="term" value="P:negative regulation of sister chromatid cohesion"/>
    <property type="evidence" value="ECO:0007669"/>
    <property type="project" value="EnsemblFungi"/>
</dbReference>
<dbReference type="GO" id="GO:2000134">
    <property type="term" value="P:negative regulation of G1/S transition of mitotic cell cycle"/>
    <property type="evidence" value="ECO:0007669"/>
    <property type="project" value="EnsemblFungi"/>
</dbReference>
<dbReference type="GeneID" id="7051299"/>
<feature type="compositionally biased region" description="Low complexity" evidence="1">
    <location>
        <begin position="261"/>
        <end position="275"/>
    </location>
</feature>
<dbReference type="PANTHER" id="PTHR15615:SF36">
    <property type="entry name" value="PHO85 CYCLIN-5"/>
    <property type="match status" value="1"/>
</dbReference>
<dbReference type="RefSeq" id="XP_002174729.1">
    <property type="nucleotide sequence ID" value="XM_002174693.2"/>
</dbReference>
<dbReference type="STRING" id="402676.B6K4M9"/>
<evidence type="ECO:0000313" key="3">
    <source>
        <dbReference type="JaponicusDB" id="SJAG_03591"/>
    </source>
</evidence>
<gene>
    <name evidence="3" type="primary">pas1</name>
    <name evidence="2" type="ORF">SJAG_03591</name>
</gene>
<dbReference type="GO" id="GO:0007089">
    <property type="term" value="P:traversing start control point of mitotic cell cycle"/>
    <property type="evidence" value="ECO:0007669"/>
    <property type="project" value="EnsemblFungi"/>
</dbReference>
<dbReference type="GO" id="GO:0005634">
    <property type="term" value="C:nucleus"/>
    <property type="evidence" value="ECO:0000318"/>
    <property type="project" value="GO_Central"/>
</dbReference>
<evidence type="ECO:0000313" key="4">
    <source>
        <dbReference type="Proteomes" id="UP000001744"/>
    </source>
</evidence>
<dbReference type="GO" id="GO:0016538">
    <property type="term" value="F:cyclin-dependent protein serine/threonine kinase regulator activity"/>
    <property type="evidence" value="ECO:0000318"/>
    <property type="project" value="GO_Central"/>
</dbReference>
<protein>
    <submittedName>
        <fullName evidence="2">Cyclin Pas1</fullName>
    </submittedName>
</protein>
<feature type="region of interest" description="Disordered" evidence="1">
    <location>
        <begin position="261"/>
        <end position="294"/>
    </location>
</feature>
<dbReference type="VEuPathDB" id="FungiDB:SJAG_03591"/>
<proteinExistence type="predicted"/>
<dbReference type="PANTHER" id="PTHR15615">
    <property type="match status" value="1"/>
</dbReference>
<dbReference type="HOGENOM" id="CLU_645840_0_0_1"/>
<dbReference type="AlphaFoldDB" id="B6K4M9"/>
<feature type="compositionally biased region" description="Low complexity" evidence="1">
    <location>
        <begin position="285"/>
        <end position="294"/>
    </location>
</feature>
<dbReference type="JaponicusDB" id="SJAG_03591">
    <property type="gene designation" value="pas1"/>
</dbReference>
<dbReference type="Proteomes" id="UP000001744">
    <property type="component" value="Unassembled WGS sequence"/>
</dbReference>